<protein>
    <submittedName>
        <fullName evidence="1">Uncharacterized protein</fullName>
    </submittedName>
</protein>
<evidence type="ECO:0000313" key="1">
    <source>
        <dbReference type="EMBL" id="GEU47816.1"/>
    </source>
</evidence>
<name>A0A6L2KEL2_TANCI</name>
<sequence length="126" mass="14174">MLPVVEHLKGVSLLCKLMRIFIPVPTVLSFSSAEYTRDRDRANCLNTSAYIDCRSSCTKTQDLDRMPVETITVSNQQTPVEFMIGTRQPKIHLGHCRHSQDMPFIQINSPRLQSAKKASGVTHISC</sequence>
<reference evidence="1" key="1">
    <citation type="journal article" date="2019" name="Sci. Rep.">
        <title>Draft genome of Tanacetum cinerariifolium, the natural source of mosquito coil.</title>
        <authorList>
            <person name="Yamashiro T."/>
            <person name="Shiraishi A."/>
            <person name="Satake H."/>
            <person name="Nakayama K."/>
        </authorList>
    </citation>
    <scope>NUCLEOTIDE SEQUENCE</scope>
</reference>
<proteinExistence type="predicted"/>
<dbReference type="EMBL" id="BKCJ010002328">
    <property type="protein sequence ID" value="GEU47816.1"/>
    <property type="molecule type" value="Genomic_DNA"/>
</dbReference>
<gene>
    <name evidence="1" type="ORF">Tci_019794</name>
</gene>
<accession>A0A6L2KEL2</accession>
<organism evidence="1">
    <name type="scientific">Tanacetum cinerariifolium</name>
    <name type="common">Dalmatian daisy</name>
    <name type="synonym">Chrysanthemum cinerariifolium</name>
    <dbReference type="NCBI Taxonomy" id="118510"/>
    <lineage>
        <taxon>Eukaryota</taxon>
        <taxon>Viridiplantae</taxon>
        <taxon>Streptophyta</taxon>
        <taxon>Embryophyta</taxon>
        <taxon>Tracheophyta</taxon>
        <taxon>Spermatophyta</taxon>
        <taxon>Magnoliopsida</taxon>
        <taxon>eudicotyledons</taxon>
        <taxon>Gunneridae</taxon>
        <taxon>Pentapetalae</taxon>
        <taxon>asterids</taxon>
        <taxon>campanulids</taxon>
        <taxon>Asterales</taxon>
        <taxon>Asteraceae</taxon>
        <taxon>Asteroideae</taxon>
        <taxon>Anthemideae</taxon>
        <taxon>Anthemidinae</taxon>
        <taxon>Tanacetum</taxon>
    </lineage>
</organism>
<dbReference type="AlphaFoldDB" id="A0A6L2KEL2"/>
<comment type="caution">
    <text evidence="1">The sequence shown here is derived from an EMBL/GenBank/DDBJ whole genome shotgun (WGS) entry which is preliminary data.</text>
</comment>